<dbReference type="RefSeq" id="WP_183569696.1">
    <property type="nucleotide sequence ID" value="NZ_CBCSLB010000022.1"/>
</dbReference>
<gene>
    <name evidence="3" type="ORF">FHS16_005322</name>
</gene>
<feature type="chain" id="PRO_5031201179" description="Tissue inhibitor of metalloproteinase" evidence="2">
    <location>
        <begin position="28"/>
        <end position="167"/>
    </location>
</feature>
<dbReference type="Gene3D" id="2.40.50.120">
    <property type="match status" value="1"/>
</dbReference>
<keyword evidence="1" id="KW-0812">Transmembrane</keyword>
<keyword evidence="1" id="KW-1133">Transmembrane helix</keyword>
<sequence>MKKLLAVVVFICMVVSISVLRPNLVFACSCSNPSIEQKFEGASVIFTGTSVSKDKEGGNIFSVVKVWKGNLADGYVYSGFNGMCGTEFEVGKKYLVYTFNSKGKETTSLCSGNKLITDASKDIQALDRLTEPKWKNKYFLIIAFVFVITILVTVIWKVKLRFKNNAR</sequence>
<protein>
    <recommendedName>
        <fullName evidence="5">Tissue inhibitor of metalloproteinase</fullName>
    </recommendedName>
</protein>
<keyword evidence="2" id="KW-0732">Signal</keyword>
<organism evidence="3 4">
    <name type="scientific">Paenibacillus endophyticus</name>
    <dbReference type="NCBI Taxonomy" id="1294268"/>
    <lineage>
        <taxon>Bacteria</taxon>
        <taxon>Bacillati</taxon>
        <taxon>Bacillota</taxon>
        <taxon>Bacilli</taxon>
        <taxon>Bacillales</taxon>
        <taxon>Paenibacillaceae</taxon>
        <taxon>Paenibacillus</taxon>
    </lineage>
</organism>
<dbReference type="InterPro" id="IPR008993">
    <property type="entry name" value="TIMP-like_OB-fold"/>
</dbReference>
<evidence type="ECO:0000313" key="4">
    <source>
        <dbReference type="Proteomes" id="UP000518605"/>
    </source>
</evidence>
<accession>A0A7W5GCB9</accession>
<feature type="transmembrane region" description="Helical" evidence="1">
    <location>
        <begin position="138"/>
        <end position="158"/>
    </location>
</feature>
<evidence type="ECO:0008006" key="5">
    <source>
        <dbReference type="Google" id="ProtNLM"/>
    </source>
</evidence>
<dbReference type="AlphaFoldDB" id="A0A7W5GCB9"/>
<dbReference type="EMBL" id="JACHXW010000022">
    <property type="protein sequence ID" value="MBB3155214.1"/>
    <property type="molecule type" value="Genomic_DNA"/>
</dbReference>
<evidence type="ECO:0000256" key="2">
    <source>
        <dbReference type="SAM" id="SignalP"/>
    </source>
</evidence>
<name>A0A7W5GCB9_9BACL</name>
<keyword evidence="4" id="KW-1185">Reference proteome</keyword>
<evidence type="ECO:0000313" key="3">
    <source>
        <dbReference type="EMBL" id="MBB3155214.1"/>
    </source>
</evidence>
<proteinExistence type="predicted"/>
<keyword evidence="1" id="KW-0472">Membrane</keyword>
<dbReference type="Proteomes" id="UP000518605">
    <property type="component" value="Unassembled WGS sequence"/>
</dbReference>
<dbReference type="SUPFAM" id="SSF50242">
    <property type="entry name" value="TIMP-like"/>
    <property type="match status" value="1"/>
</dbReference>
<reference evidence="3 4" key="1">
    <citation type="submission" date="2020-08" db="EMBL/GenBank/DDBJ databases">
        <title>Genomic Encyclopedia of Type Strains, Phase III (KMG-III): the genomes of soil and plant-associated and newly described type strains.</title>
        <authorList>
            <person name="Whitman W."/>
        </authorList>
    </citation>
    <scope>NUCLEOTIDE SEQUENCE [LARGE SCALE GENOMIC DNA]</scope>
    <source>
        <strain evidence="3 4">CECT 8234</strain>
    </source>
</reference>
<evidence type="ECO:0000256" key="1">
    <source>
        <dbReference type="SAM" id="Phobius"/>
    </source>
</evidence>
<feature type="signal peptide" evidence="2">
    <location>
        <begin position="1"/>
        <end position="27"/>
    </location>
</feature>
<comment type="caution">
    <text evidence="3">The sequence shown here is derived from an EMBL/GenBank/DDBJ whole genome shotgun (WGS) entry which is preliminary data.</text>
</comment>